<dbReference type="EMBL" id="NBSH01000018">
    <property type="protein sequence ID" value="ORX33670.1"/>
    <property type="molecule type" value="Genomic_DNA"/>
</dbReference>
<sequence>MRFISATARPSLTPLGYRLLHLSEYKLANLEPRVGGREDGVALWKEVVVREAVRTAWKSVQQGTVGDLTDWSSKGAMGLDVIEEEEEDDDEESNSTSSTSSTVGQERQWFEDLVNSLGDDEVDDARTHEWAESFVETAFDDMEYDDEGIEAFTFPAISPPLSPSLPPSPVNGPLSLPTVSPTLTSRRRTDVEVIIVGSTDDAEPEDDQDLVADMTMSTRDSPSSPSAVSPPNRRVKYHFGPKPGDGVHRPLSPVLAALPSPTWSQKDKSATYDPDWKSTFDLDQRDPLDDCADDEFMLPPPMHRSMSTDSACSTDDDEECNCVTPPWPSGRSLEQLEDDDSEIEMNSTKFNRKEKDIPRPNSGSWLDLVVDRLEGLNCE</sequence>
<reference evidence="2 3" key="1">
    <citation type="submission" date="2017-03" db="EMBL/GenBank/DDBJ databases">
        <title>Widespread Adenine N6-methylation of Active Genes in Fungi.</title>
        <authorList>
            <consortium name="DOE Joint Genome Institute"/>
            <person name="Mondo S.J."/>
            <person name="Dannebaum R.O."/>
            <person name="Kuo R.C."/>
            <person name="Louie K.B."/>
            <person name="Bewick A.J."/>
            <person name="Labutti K."/>
            <person name="Haridas S."/>
            <person name="Kuo A."/>
            <person name="Salamov A."/>
            <person name="Ahrendt S.R."/>
            <person name="Lau R."/>
            <person name="Bowen B.P."/>
            <person name="Lipzen A."/>
            <person name="Sullivan W."/>
            <person name="Andreopoulos W.B."/>
            <person name="Clum A."/>
            <person name="Lindquist E."/>
            <person name="Daum C."/>
            <person name="Northen T.R."/>
            <person name="Ramamoorthy G."/>
            <person name="Schmitz R.J."/>
            <person name="Gryganskyi A."/>
            <person name="Culley D."/>
            <person name="Magnuson J."/>
            <person name="James T.Y."/>
            <person name="O'Malley M.A."/>
            <person name="Stajich J.E."/>
            <person name="Spatafora J.W."/>
            <person name="Visel A."/>
            <person name="Grigoriev I.V."/>
        </authorList>
    </citation>
    <scope>NUCLEOTIDE SEQUENCE [LARGE SCALE GENOMIC DNA]</scope>
    <source>
        <strain evidence="2 3">NRRL Y-17943</strain>
    </source>
</reference>
<comment type="caution">
    <text evidence="2">The sequence shown here is derived from an EMBL/GenBank/DDBJ whole genome shotgun (WGS) entry which is preliminary data.</text>
</comment>
<dbReference type="GeneID" id="33559382"/>
<dbReference type="InParanoid" id="A0A1Y1U6K7"/>
<feature type="compositionally biased region" description="Basic and acidic residues" evidence="1">
    <location>
        <begin position="265"/>
        <end position="278"/>
    </location>
</feature>
<evidence type="ECO:0000313" key="2">
    <source>
        <dbReference type="EMBL" id="ORX33670.1"/>
    </source>
</evidence>
<organism evidence="2 3">
    <name type="scientific">Kockovaella imperatae</name>
    <dbReference type="NCBI Taxonomy" id="4999"/>
    <lineage>
        <taxon>Eukaryota</taxon>
        <taxon>Fungi</taxon>
        <taxon>Dikarya</taxon>
        <taxon>Basidiomycota</taxon>
        <taxon>Agaricomycotina</taxon>
        <taxon>Tremellomycetes</taxon>
        <taxon>Tremellales</taxon>
        <taxon>Cuniculitremaceae</taxon>
        <taxon>Kockovaella</taxon>
    </lineage>
</organism>
<protein>
    <submittedName>
        <fullName evidence="2">Uncharacterized protein</fullName>
    </submittedName>
</protein>
<evidence type="ECO:0000313" key="3">
    <source>
        <dbReference type="Proteomes" id="UP000193218"/>
    </source>
</evidence>
<feature type="region of interest" description="Disordered" evidence="1">
    <location>
        <begin position="258"/>
        <end position="278"/>
    </location>
</feature>
<name>A0A1Y1U6K7_9TREE</name>
<gene>
    <name evidence="2" type="ORF">BD324DRAFT_643835</name>
</gene>
<dbReference type="AlphaFoldDB" id="A0A1Y1U6K7"/>
<feature type="region of interest" description="Disordered" evidence="1">
    <location>
        <begin position="83"/>
        <end position="105"/>
    </location>
</feature>
<keyword evidence="3" id="KW-1185">Reference proteome</keyword>
<evidence type="ECO:0000256" key="1">
    <source>
        <dbReference type="SAM" id="MobiDB-lite"/>
    </source>
</evidence>
<dbReference type="RefSeq" id="XP_021867980.1">
    <property type="nucleotide sequence ID" value="XM_022017573.1"/>
</dbReference>
<dbReference type="Proteomes" id="UP000193218">
    <property type="component" value="Unassembled WGS sequence"/>
</dbReference>
<accession>A0A1Y1U6K7</accession>
<proteinExistence type="predicted"/>
<dbReference type="OrthoDB" id="2564718at2759"/>
<feature type="compositionally biased region" description="Acidic residues" evidence="1">
    <location>
        <begin position="83"/>
        <end position="93"/>
    </location>
</feature>